<organism evidence="1 2">
    <name type="scientific">Paramecium sonneborni</name>
    <dbReference type="NCBI Taxonomy" id="65129"/>
    <lineage>
        <taxon>Eukaryota</taxon>
        <taxon>Sar</taxon>
        <taxon>Alveolata</taxon>
        <taxon>Ciliophora</taxon>
        <taxon>Intramacronucleata</taxon>
        <taxon>Oligohymenophorea</taxon>
        <taxon>Peniculida</taxon>
        <taxon>Parameciidae</taxon>
        <taxon>Paramecium</taxon>
    </lineage>
</organism>
<sequence length="137" mass="16552">MDGCLSRKITELKLFQEISWFRNKSINIQILMKSRYFMDDFEQLKFMKQAEFVEYSILSLRGKSKMLLIKCISCWNRICFNQQFIESHVIKQPLQTDYQVLKKDIKKWLKTFQSLHVMRKKNFITVLNQKPTCLNTI</sequence>
<gene>
    <name evidence="1" type="ORF">PSON_ATCC_30995.1.T1410049</name>
</gene>
<accession>A0A8S1R485</accession>
<protein>
    <submittedName>
        <fullName evidence="1">Uncharacterized protein</fullName>
    </submittedName>
</protein>
<dbReference type="Proteomes" id="UP000692954">
    <property type="component" value="Unassembled WGS sequence"/>
</dbReference>
<reference evidence="1" key="1">
    <citation type="submission" date="2021-01" db="EMBL/GenBank/DDBJ databases">
        <authorList>
            <consortium name="Genoscope - CEA"/>
            <person name="William W."/>
        </authorList>
    </citation>
    <scope>NUCLEOTIDE SEQUENCE</scope>
</reference>
<evidence type="ECO:0000313" key="1">
    <source>
        <dbReference type="EMBL" id="CAD8122886.1"/>
    </source>
</evidence>
<keyword evidence="2" id="KW-1185">Reference proteome</keyword>
<dbReference type="AlphaFoldDB" id="A0A8S1R485"/>
<dbReference type="EMBL" id="CAJJDN010000141">
    <property type="protein sequence ID" value="CAD8122886.1"/>
    <property type="molecule type" value="Genomic_DNA"/>
</dbReference>
<name>A0A8S1R485_9CILI</name>
<evidence type="ECO:0000313" key="2">
    <source>
        <dbReference type="Proteomes" id="UP000692954"/>
    </source>
</evidence>
<proteinExistence type="predicted"/>
<comment type="caution">
    <text evidence="1">The sequence shown here is derived from an EMBL/GenBank/DDBJ whole genome shotgun (WGS) entry which is preliminary data.</text>
</comment>